<accession>A0A4U0SKT0</accession>
<name>A0A4U0SKT0_9ACTN</name>
<dbReference type="OrthoDB" id="9758957at2"/>
<reference evidence="3 4" key="1">
    <citation type="submission" date="2019-04" db="EMBL/GenBank/DDBJ databases">
        <title>Streptomyces oryziradicis sp. nov., a novel actinomycete isolated from rhizosphere soil of rice (Oryza sativa L.).</title>
        <authorList>
            <person name="Li C."/>
        </authorList>
    </citation>
    <scope>NUCLEOTIDE SEQUENCE [LARGE SCALE GENOMIC DNA]</scope>
    <source>
        <strain evidence="3 4">NEAU-C40</strain>
    </source>
</reference>
<evidence type="ECO:0000313" key="4">
    <source>
        <dbReference type="Proteomes" id="UP000305778"/>
    </source>
</evidence>
<evidence type="ECO:0000256" key="1">
    <source>
        <dbReference type="SAM" id="SignalP"/>
    </source>
</evidence>
<dbReference type="CDD" id="cd08556">
    <property type="entry name" value="GDPD"/>
    <property type="match status" value="1"/>
</dbReference>
<comment type="caution">
    <text evidence="3">The sequence shown here is derived from an EMBL/GenBank/DDBJ whole genome shotgun (WGS) entry which is preliminary data.</text>
</comment>
<gene>
    <name evidence="3" type="ORF">FCI23_18730</name>
</gene>
<dbReference type="Proteomes" id="UP000305778">
    <property type="component" value="Unassembled WGS sequence"/>
</dbReference>
<dbReference type="InterPro" id="IPR030395">
    <property type="entry name" value="GP_PDE_dom"/>
</dbReference>
<proteinExistence type="predicted"/>
<dbReference type="Pfam" id="PF03009">
    <property type="entry name" value="GDPD"/>
    <property type="match status" value="1"/>
</dbReference>
<keyword evidence="4" id="KW-1185">Reference proteome</keyword>
<dbReference type="GO" id="GO:0008081">
    <property type="term" value="F:phosphoric diester hydrolase activity"/>
    <property type="evidence" value="ECO:0007669"/>
    <property type="project" value="InterPro"/>
</dbReference>
<dbReference type="PROSITE" id="PS51704">
    <property type="entry name" value="GP_PDE"/>
    <property type="match status" value="1"/>
</dbReference>
<evidence type="ECO:0000259" key="2">
    <source>
        <dbReference type="PROSITE" id="PS51704"/>
    </source>
</evidence>
<protein>
    <submittedName>
        <fullName evidence="3">Glycerophosphodiester phosphodiesterase</fullName>
    </submittedName>
</protein>
<dbReference type="AlphaFoldDB" id="A0A4U0SKT0"/>
<dbReference type="PANTHER" id="PTHR46211:SF14">
    <property type="entry name" value="GLYCEROPHOSPHODIESTER PHOSPHODIESTERASE"/>
    <property type="match status" value="1"/>
</dbReference>
<dbReference type="InterPro" id="IPR017946">
    <property type="entry name" value="PLC-like_Pdiesterase_TIM-brl"/>
</dbReference>
<dbReference type="Gene3D" id="3.20.20.190">
    <property type="entry name" value="Phosphatidylinositol (PI) phosphodiesterase"/>
    <property type="match status" value="1"/>
</dbReference>
<keyword evidence="1" id="KW-0732">Signal</keyword>
<dbReference type="GO" id="GO:0006629">
    <property type="term" value="P:lipid metabolic process"/>
    <property type="evidence" value="ECO:0007669"/>
    <property type="project" value="InterPro"/>
</dbReference>
<dbReference type="SUPFAM" id="SSF51695">
    <property type="entry name" value="PLC-like phosphodiesterases"/>
    <property type="match status" value="1"/>
</dbReference>
<feature type="chain" id="PRO_5038488351" evidence="1">
    <location>
        <begin position="30"/>
        <end position="294"/>
    </location>
</feature>
<sequence length="294" mass="32418">MAVHSLNVIQVIKRAILTFAAALSLTSPALPPATVAYQTPVKPTPITYIAHRGGSLEVPENSMEGLRAAYQRGTAQILDFDTRLLADGTPVVMHDATLDRTTEETGPVRNLTLAEWKLVRIMPRPELGPGWHPERPPTVAEVLDAFGGRIRLTLEAKDPESLPALARMIKERKLTASVYVNTNLPSLAQQIKKDGLLTQLWRSAAQMRTDRPEQWRGFVDAFDVDYLASDADLRKFVQSGVPQVWAHTITTVRDRDRALRLGCNGIMTDAPGLMRRGETGVGSVFRQHVGNLST</sequence>
<dbReference type="PANTHER" id="PTHR46211">
    <property type="entry name" value="GLYCEROPHOSPHORYL DIESTER PHOSPHODIESTERASE"/>
    <property type="match status" value="1"/>
</dbReference>
<feature type="signal peptide" evidence="1">
    <location>
        <begin position="1"/>
        <end position="29"/>
    </location>
</feature>
<dbReference type="EMBL" id="SUMC01000016">
    <property type="protein sequence ID" value="TKA10236.1"/>
    <property type="molecule type" value="Genomic_DNA"/>
</dbReference>
<evidence type="ECO:0000313" key="3">
    <source>
        <dbReference type="EMBL" id="TKA10236.1"/>
    </source>
</evidence>
<feature type="domain" description="GP-PDE" evidence="2">
    <location>
        <begin position="46"/>
        <end position="278"/>
    </location>
</feature>
<organism evidence="3 4">
    <name type="scientific">Actinacidiphila oryziradicis</name>
    <dbReference type="NCBI Taxonomy" id="2571141"/>
    <lineage>
        <taxon>Bacteria</taxon>
        <taxon>Bacillati</taxon>
        <taxon>Actinomycetota</taxon>
        <taxon>Actinomycetes</taxon>
        <taxon>Kitasatosporales</taxon>
        <taxon>Streptomycetaceae</taxon>
        <taxon>Actinacidiphila</taxon>
    </lineage>
</organism>